<sequence length="1224" mass="124028">MKNHRSIHLSVIFLLATLLSLMAAQPQALSQSLPKRLLVTQAIDEGARVTLAGNTHPEANKENDRGPVAGDFPMEHMMLLLRRPPELEKSLEKFIDRLHDQKSPIFHQWINAQEFGDKYGLAQPDLDTLSRWLESHGFKVNMVYRNGLVIDFSGTASQVQEAFHTEIHRLEVKGEKHYANMSDPQIPAALAPAVAGVVSLHDFRPQPVNPLRKKANYTVAGLPARMVVPADLATIYNLNPLFSLGLTGQGQTIVVVESTDAYSDADWQSFRSAFGLSGYTSASLTTIHPASTGTNNCTDPGAVPGVAEGEAALDVEWASAAAPGAAIVLASCSEGTATYGWFIALQNLLNAPGTPPAVISMSYGVAETTLGASANAAIYSTYQQAVAAGVSIFVSTGDAAAVNNDRGNPWAVDGINMNGFATTPYNVAVGGTDFSDLAHGTLSTYWSATNGPTWGSALSYVPEMTWNDSCGSTVLAAYFSYTTTYGEFGFCNSDLALVGGLNTGGGAGGPSGCAGGAPSTPGVVGGTCVGYAKPSWQSVVGNPSDGVRDIPDVSLFASDGSQWGHAYVFCMSDVINGGSLCTGAPDTWSGSGGTSFATPIMAGIQALANQATGARWGNPNPMYYYLARSEYGTSGNSNCNASLGNTVGSGCTFYDITLGTNNVPCEGTVNCYTPSGTIGVLSTSNSAYEPAFGTNVGWDFSTGIGSVNAYNLVAGIYNNTYFQLAVTTAGSGSGSVSSSPPGITCPGTCSNYFKIASKVTLTATAASGSTLAGWSGACTGTGTCTVTLNANLKVTATFNLPVGNPAVSLSAGSLTFAGQVIDTTSASKSVTVTNTGKGPLTLNWLGVSGNFGGTDNCPVAPSTLAPNASCTIHPNFTPTVSGTIPGELTISDNAPGAPHLINLTGTGLTAISISPSTLAFGTVTAGTTSAAKTVTVTNNLTTALTTSFVASGDYTAVGNGTNPCRSTLAAGAKCTMNVTFSPKSNGAIDGAVTITYNSSLSPQNVQLSGTGSGAAASPLSFSPTTMAFTELIGTTSASKTLTVTNTSAAAVDISSISASGNFKAVGGSTTPCAGSLAAGAKCTIAVTFSPSISGVVNGAVVIADGTSASPQIYDVTGTGVPPLTASAGSLTFAAQAVGTTSGAQTITLTNHLSTTLNTIIAASGQYAVAATGTSPCGSTLAAGAKCTFNVTFTPAVSGTIDGVVTVGYGETPGPLEVRLTGTGQ</sequence>
<feature type="signal peptide" evidence="10">
    <location>
        <begin position="1"/>
        <end position="23"/>
    </location>
</feature>
<accession>A0A2U3KYX8</accession>
<dbReference type="GO" id="GO:0046872">
    <property type="term" value="F:metal ion binding"/>
    <property type="evidence" value="ECO:0007669"/>
    <property type="project" value="UniProtKB-KW"/>
</dbReference>
<keyword evidence="3" id="KW-0963">Cytoplasm</keyword>
<feature type="chain" id="PRO_5015415779" evidence="10">
    <location>
        <begin position="24"/>
        <end position="1224"/>
    </location>
</feature>
<dbReference type="EMBL" id="OMOD01000150">
    <property type="protein sequence ID" value="SPF44759.1"/>
    <property type="molecule type" value="Genomic_DNA"/>
</dbReference>
<dbReference type="SUPFAM" id="SSF52743">
    <property type="entry name" value="Subtilisin-like"/>
    <property type="match status" value="1"/>
</dbReference>
<evidence type="ECO:0000256" key="2">
    <source>
        <dbReference type="ARBA" id="ARBA00004496"/>
    </source>
</evidence>
<keyword evidence="6" id="KW-0378">Hydrolase</keyword>
<evidence type="ECO:0000256" key="6">
    <source>
        <dbReference type="ARBA" id="ARBA00022801"/>
    </source>
</evidence>
<reference evidence="13" key="1">
    <citation type="submission" date="2018-02" db="EMBL/GenBank/DDBJ databases">
        <authorList>
            <person name="Hausmann B."/>
        </authorList>
    </citation>
    <scope>NUCLEOTIDE SEQUENCE [LARGE SCALE GENOMIC DNA]</scope>
    <source>
        <strain evidence="13">Peat soil MAG SbA1</strain>
    </source>
</reference>
<dbReference type="PROSITE" id="PS51695">
    <property type="entry name" value="SEDOLISIN"/>
    <property type="match status" value="1"/>
</dbReference>
<dbReference type="Gene3D" id="2.60.40.10">
    <property type="entry name" value="Immunoglobulins"/>
    <property type="match status" value="4"/>
</dbReference>
<dbReference type="GO" id="GO:0005737">
    <property type="term" value="C:cytoplasm"/>
    <property type="evidence" value="ECO:0007669"/>
    <property type="project" value="UniProtKB-SubCell"/>
</dbReference>
<evidence type="ECO:0000256" key="4">
    <source>
        <dbReference type="ARBA" id="ARBA00022670"/>
    </source>
</evidence>
<evidence type="ECO:0000256" key="3">
    <source>
        <dbReference type="ARBA" id="ARBA00022490"/>
    </source>
</evidence>
<dbReference type="PROSITE" id="PS00138">
    <property type="entry name" value="SUBTILASE_SER"/>
    <property type="match status" value="1"/>
</dbReference>
<dbReference type="InterPro" id="IPR050819">
    <property type="entry name" value="Tripeptidyl-peptidase_I"/>
</dbReference>
<evidence type="ECO:0000256" key="7">
    <source>
        <dbReference type="ARBA" id="ARBA00022825"/>
    </source>
</evidence>
<dbReference type="GO" id="GO:0008240">
    <property type="term" value="F:tripeptidyl-peptidase activity"/>
    <property type="evidence" value="ECO:0007669"/>
    <property type="project" value="TreeGrafter"/>
</dbReference>
<dbReference type="SUPFAM" id="SSF54897">
    <property type="entry name" value="Protease propeptides/inhibitors"/>
    <property type="match status" value="1"/>
</dbReference>
<dbReference type="PANTHER" id="PTHR14218">
    <property type="entry name" value="PROTEASE S8 TRIPEPTIDYL PEPTIDASE I CLN2"/>
    <property type="match status" value="1"/>
</dbReference>
<evidence type="ECO:0000256" key="5">
    <source>
        <dbReference type="ARBA" id="ARBA00022723"/>
    </source>
</evidence>
<evidence type="ECO:0000256" key="10">
    <source>
        <dbReference type="SAM" id="SignalP"/>
    </source>
</evidence>
<keyword evidence="7" id="KW-0720">Serine protease</keyword>
<evidence type="ECO:0000256" key="9">
    <source>
        <dbReference type="ARBA" id="ARBA00023145"/>
    </source>
</evidence>
<dbReference type="PANTHER" id="PTHR14218:SF15">
    <property type="entry name" value="TRIPEPTIDYL-PEPTIDASE 1"/>
    <property type="match status" value="1"/>
</dbReference>
<proteinExistence type="predicted"/>
<keyword evidence="5" id="KW-0479">Metal-binding</keyword>
<dbReference type="InterPro" id="IPR036852">
    <property type="entry name" value="Peptidase_S8/S53_dom_sf"/>
</dbReference>
<comment type="subcellular location">
    <subcellularLocation>
        <location evidence="2">Cytoplasm</location>
    </subcellularLocation>
</comment>
<comment type="cofactor">
    <cofactor evidence="1">
        <name>Ca(2+)</name>
        <dbReference type="ChEBI" id="CHEBI:29108"/>
    </cofactor>
</comment>
<dbReference type="AlphaFoldDB" id="A0A2U3KYX8"/>
<keyword evidence="9" id="KW-0865">Zymogen</keyword>
<keyword evidence="10" id="KW-0732">Signal</keyword>
<dbReference type="InterPro" id="IPR023828">
    <property type="entry name" value="Peptidase_S8_Ser-AS"/>
</dbReference>
<dbReference type="NCBIfam" id="NF012200">
    <property type="entry name" value="choice_anch_D"/>
    <property type="match status" value="4"/>
</dbReference>
<evidence type="ECO:0000259" key="11">
    <source>
        <dbReference type="PROSITE" id="PS51695"/>
    </source>
</evidence>
<evidence type="ECO:0000256" key="8">
    <source>
        <dbReference type="ARBA" id="ARBA00022837"/>
    </source>
</evidence>
<dbReference type="GO" id="GO:0004252">
    <property type="term" value="F:serine-type endopeptidase activity"/>
    <property type="evidence" value="ECO:0007669"/>
    <property type="project" value="InterPro"/>
</dbReference>
<dbReference type="CDD" id="cd11377">
    <property type="entry name" value="Pro-peptidase_S53"/>
    <property type="match status" value="1"/>
</dbReference>
<dbReference type="Gene3D" id="3.40.50.200">
    <property type="entry name" value="Peptidase S8/S53 domain"/>
    <property type="match status" value="1"/>
</dbReference>
<dbReference type="InterPro" id="IPR013783">
    <property type="entry name" value="Ig-like_fold"/>
</dbReference>
<dbReference type="SMART" id="SM00944">
    <property type="entry name" value="Pro-kuma_activ"/>
    <property type="match status" value="1"/>
</dbReference>
<dbReference type="InterPro" id="IPR015366">
    <property type="entry name" value="S53_propep"/>
</dbReference>
<evidence type="ECO:0000313" key="13">
    <source>
        <dbReference type="Proteomes" id="UP000238701"/>
    </source>
</evidence>
<dbReference type="InterPro" id="IPR031549">
    <property type="entry name" value="ASH"/>
</dbReference>
<gene>
    <name evidence="12" type="ORF">SBA1_550124</name>
</gene>
<dbReference type="InterPro" id="IPR030400">
    <property type="entry name" value="Sedolisin_dom"/>
</dbReference>
<dbReference type="InterPro" id="IPR044060">
    <property type="entry name" value="Bacterial_rp_domain"/>
</dbReference>
<feature type="domain" description="Peptidase S53" evidence="11">
    <location>
        <begin position="226"/>
        <end position="719"/>
    </location>
</feature>
<keyword evidence="8" id="KW-0106">Calcium</keyword>
<dbReference type="GO" id="GO:0006508">
    <property type="term" value="P:proteolysis"/>
    <property type="evidence" value="ECO:0007669"/>
    <property type="project" value="UniProtKB-KW"/>
</dbReference>
<evidence type="ECO:0000313" key="12">
    <source>
        <dbReference type="EMBL" id="SPF44759.1"/>
    </source>
</evidence>
<dbReference type="Pfam" id="PF09286">
    <property type="entry name" value="Pro-kuma_activ"/>
    <property type="match status" value="1"/>
</dbReference>
<dbReference type="Pfam" id="PF18998">
    <property type="entry name" value="Flg_new_2"/>
    <property type="match status" value="1"/>
</dbReference>
<dbReference type="Proteomes" id="UP000238701">
    <property type="component" value="Unassembled WGS sequence"/>
</dbReference>
<organism evidence="12 13">
    <name type="scientific">Candidatus Sulfotelmatobacter kueseliae</name>
    <dbReference type="NCBI Taxonomy" id="2042962"/>
    <lineage>
        <taxon>Bacteria</taxon>
        <taxon>Pseudomonadati</taxon>
        <taxon>Acidobacteriota</taxon>
        <taxon>Terriglobia</taxon>
        <taxon>Terriglobales</taxon>
        <taxon>Candidatus Korobacteraceae</taxon>
        <taxon>Candidatus Sulfotelmatobacter</taxon>
    </lineage>
</organism>
<evidence type="ECO:0000256" key="1">
    <source>
        <dbReference type="ARBA" id="ARBA00001913"/>
    </source>
</evidence>
<name>A0A2U3KYX8_9BACT</name>
<keyword evidence="4" id="KW-0645">Protease</keyword>
<protein>
    <submittedName>
        <fullName evidence="12">Putative Peptidase S53 propeptide</fullName>
    </submittedName>
</protein>
<dbReference type="Pfam" id="PF15780">
    <property type="entry name" value="ASH"/>
    <property type="match status" value="1"/>
</dbReference>